<evidence type="ECO:0000313" key="2">
    <source>
        <dbReference type="EMBL" id="KAE9400923.1"/>
    </source>
</evidence>
<feature type="region of interest" description="Disordered" evidence="1">
    <location>
        <begin position="185"/>
        <end position="207"/>
    </location>
</feature>
<dbReference type="OrthoDB" id="2977329at2759"/>
<dbReference type="AlphaFoldDB" id="A0A6A4HSI1"/>
<dbReference type="SUPFAM" id="SSF52047">
    <property type="entry name" value="RNI-like"/>
    <property type="match status" value="1"/>
</dbReference>
<protein>
    <recommendedName>
        <fullName evidence="4">F-box domain-containing protein</fullName>
    </recommendedName>
</protein>
<proteinExistence type="predicted"/>
<evidence type="ECO:0000313" key="3">
    <source>
        <dbReference type="Proteomes" id="UP000799118"/>
    </source>
</evidence>
<sequence>MTMIPQEIIELCIDWLKGSQPSLKSCSLVCRCWLPRARYHIFHRLSLDLRFREPLQELIEQIRVDIFANRTIVSCVRELSLSLRYQVGSQTPHEILKNIPFTNLRHLHINLACSFFTEEYPGRLSHLLILLRNNPHLEHLSLQTFAPDAHSLYEIFLTLSIHSPRIKTLILDDVFEFVHTGTGKNDKRRYLPSSTSQSPLPGESLGV</sequence>
<organism evidence="2 3">
    <name type="scientific">Gymnopus androsaceus JB14</name>
    <dbReference type="NCBI Taxonomy" id="1447944"/>
    <lineage>
        <taxon>Eukaryota</taxon>
        <taxon>Fungi</taxon>
        <taxon>Dikarya</taxon>
        <taxon>Basidiomycota</taxon>
        <taxon>Agaricomycotina</taxon>
        <taxon>Agaricomycetes</taxon>
        <taxon>Agaricomycetidae</taxon>
        <taxon>Agaricales</taxon>
        <taxon>Marasmiineae</taxon>
        <taxon>Omphalotaceae</taxon>
        <taxon>Gymnopus</taxon>
    </lineage>
</organism>
<evidence type="ECO:0008006" key="4">
    <source>
        <dbReference type="Google" id="ProtNLM"/>
    </source>
</evidence>
<dbReference type="Proteomes" id="UP000799118">
    <property type="component" value="Unassembled WGS sequence"/>
</dbReference>
<dbReference type="EMBL" id="ML769451">
    <property type="protein sequence ID" value="KAE9400923.1"/>
    <property type="molecule type" value="Genomic_DNA"/>
</dbReference>
<accession>A0A6A4HSI1</accession>
<keyword evidence="3" id="KW-1185">Reference proteome</keyword>
<name>A0A6A4HSI1_9AGAR</name>
<reference evidence="2" key="1">
    <citation type="journal article" date="2019" name="Environ. Microbiol.">
        <title>Fungal ecological strategies reflected in gene transcription - a case study of two litter decomposers.</title>
        <authorList>
            <person name="Barbi F."/>
            <person name="Kohler A."/>
            <person name="Barry K."/>
            <person name="Baskaran P."/>
            <person name="Daum C."/>
            <person name="Fauchery L."/>
            <person name="Ihrmark K."/>
            <person name="Kuo A."/>
            <person name="LaButti K."/>
            <person name="Lipzen A."/>
            <person name="Morin E."/>
            <person name="Grigoriev I.V."/>
            <person name="Henrissat B."/>
            <person name="Lindahl B."/>
            <person name="Martin F."/>
        </authorList>
    </citation>
    <scope>NUCLEOTIDE SEQUENCE</scope>
    <source>
        <strain evidence="2">JB14</strain>
    </source>
</reference>
<evidence type="ECO:0000256" key="1">
    <source>
        <dbReference type="SAM" id="MobiDB-lite"/>
    </source>
</evidence>
<gene>
    <name evidence="2" type="ORF">BT96DRAFT_619348</name>
</gene>